<proteinExistence type="predicted"/>
<organism evidence="1 2">
    <name type="scientific">Isoptericola chiayiensis</name>
    <dbReference type="NCBI Taxonomy" id="579446"/>
    <lineage>
        <taxon>Bacteria</taxon>
        <taxon>Bacillati</taxon>
        <taxon>Actinomycetota</taxon>
        <taxon>Actinomycetes</taxon>
        <taxon>Micrococcales</taxon>
        <taxon>Promicromonosporaceae</taxon>
        <taxon>Isoptericola</taxon>
    </lineage>
</organism>
<accession>A0ABP8YPP8</accession>
<evidence type="ECO:0000313" key="2">
    <source>
        <dbReference type="Proteomes" id="UP001500956"/>
    </source>
</evidence>
<sequence length="61" mass="6519">MRDDGPSADVLGARRQVLDQAGLAHAGVATDHQHARVAVRGAFERTAEALDLRLARDEGDL</sequence>
<reference evidence="2" key="1">
    <citation type="journal article" date="2019" name="Int. J. Syst. Evol. Microbiol.">
        <title>The Global Catalogue of Microorganisms (GCM) 10K type strain sequencing project: providing services to taxonomists for standard genome sequencing and annotation.</title>
        <authorList>
            <consortium name="The Broad Institute Genomics Platform"/>
            <consortium name="The Broad Institute Genome Sequencing Center for Infectious Disease"/>
            <person name="Wu L."/>
            <person name="Ma J."/>
        </authorList>
    </citation>
    <scope>NUCLEOTIDE SEQUENCE [LARGE SCALE GENOMIC DNA]</scope>
    <source>
        <strain evidence="2">JCM 18063</strain>
    </source>
</reference>
<name>A0ABP8YPP8_9MICO</name>
<dbReference type="EMBL" id="BAABID010000015">
    <property type="protein sequence ID" value="GAA4734085.1"/>
    <property type="molecule type" value="Genomic_DNA"/>
</dbReference>
<comment type="caution">
    <text evidence="1">The sequence shown here is derived from an EMBL/GenBank/DDBJ whole genome shotgun (WGS) entry which is preliminary data.</text>
</comment>
<protein>
    <submittedName>
        <fullName evidence="1">Uncharacterized protein</fullName>
    </submittedName>
</protein>
<gene>
    <name evidence="1" type="ORF">GCM10023216_28330</name>
</gene>
<keyword evidence="2" id="KW-1185">Reference proteome</keyword>
<evidence type="ECO:0000313" key="1">
    <source>
        <dbReference type="EMBL" id="GAA4734085.1"/>
    </source>
</evidence>
<dbReference type="Proteomes" id="UP001500956">
    <property type="component" value="Unassembled WGS sequence"/>
</dbReference>